<keyword evidence="3" id="KW-1185">Reference proteome</keyword>
<feature type="compositionally biased region" description="Pro residues" evidence="1">
    <location>
        <begin position="131"/>
        <end position="156"/>
    </location>
</feature>
<accession>A0A9Q1J3E1</accession>
<comment type="caution">
    <text evidence="2">The sequence shown here is derived from an EMBL/GenBank/DDBJ whole genome shotgun (WGS) entry which is preliminary data.</text>
</comment>
<sequence length="156" mass="17633">MKVEVEEEEWIEVIPVGDSFFCCVENRAPVDRGVFPAFILLLRSSSQKHLKDCILQDQPQRPSGVFLKEHGAKAWGPLPPEPWGLQVQNRTRARLHFWPSAESFRRRRICASDVRKSGRCPRLSSPQRPNRSPPPPPPPERAPSPPPPLCHPEPGA</sequence>
<dbReference type="EMBL" id="JAINUF010000004">
    <property type="protein sequence ID" value="KAJ8364656.1"/>
    <property type="molecule type" value="Genomic_DNA"/>
</dbReference>
<feature type="region of interest" description="Disordered" evidence="1">
    <location>
        <begin position="114"/>
        <end position="156"/>
    </location>
</feature>
<name>A0A9Q1J3E1_SYNKA</name>
<organism evidence="2 3">
    <name type="scientific">Synaphobranchus kaupii</name>
    <name type="common">Kaup's arrowtooth eel</name>
    <dbReference type="NCBI Taxonomy" id="118154"/>
    <lineage>
        <taxon>Eukaryota</taxon>
        <taxon>Metazoa</taxon>
        <taxon>Chordata</taxon>
        <taxon>Craniata</taxon>
        <taxon>Vertebrata</taxon>
        <taxon>Euteleostomi</taxon>
        <taxon>Actinopterygii</taxon>
        <taxon>Neopterygii</taxon>
        <taxon>Teleostei</taxon>
        <taxon>Anguilliformes</taxon>
        <taxon>Synaphobranchidae</taxon>
        <taxon>Synaphobranchus</taxon>
    </lineage>
</organism>
<protein>
    <submittedName>
        <fullName evidence="2">Uncharacterized protein</fullName>
    </submittedName>
</protein>
<dbReference type="AlphaFoldDB" id="A0A9Q1J3E1"/>
<dbReference type="Proteomes" id="UP001152622">
    <property type="component" value="Chromosome 4"/>
</dbReference>
<evidence type="ECO:0000313" key="2">
    <source>
        <dbReference type="EMBL" id="KAJ8364656.1"/>
    </source>
</evidence>
<gene>
    <name evidence="2" type="ORF">SKAU_G00134870</name>
</gene>
<evidence type="ECO:0000256" key="1">
    <source>
        <dbReference type="SAM" id="MobiDB-lite"/>
    </source>
</evidence>
<feature type="compositionally biased region" description="Low complexity" evidence="1">
    <location>
        <begin position="121"/>
        <end position="130"/>
    </location>
</feature>
<evidence type="ECO:0000313" key="3">
    <source>
        <dbReference type="Proteomes" id="UP001152622"/>
    </source>
</evidence>
<reference evidence="2" key="1">
    <citation type="journal article" date="2023" name="Science">
        <title>Genome structures resolve the early diversification of teleost fishes.</title>
        <authorList>
            <person name="Parey E."/>
            <person name="Louis A."/>
            <person name="Montfort J."/>
            <person name="Bouchez O."/>
            <person name="Roques C."/>
            <person name="Iampietro C."/>
            <person name="Lluch J."/>
            <person name="Castinel A."/>
            <person name="Donnadieu C."/>
            <person name="Desvignes T."/>
            <person name="Floi Bucao C."/>
            <person name="Jouanno E."/>
            <person name="Wen M."/>
            <person name="Mejri S."/>
            <person name="Dirks R."/>
            <person name="Jansen H."/>
            <person name="Henkel C."/>
            <person name="Chen W.J."/>
            <person name="Zahm M."/>
            <person name="Cabau C."/>
            <person name="Klopp C."/>
            <person name="Thompson A.W."/>
            <person name="Robinson-Rechavi M."/>
            <person name="Braasch I."/>
            <person name="Lecointre G."/>
            <person name="Bobe J."/>
            <person name="Postlethwait J.H."/>
            <person name="Berthelot C."/>
            <person name="Roest Crollius H."/>
            <person name="Guiguen Y."/>
        </authorList>
    </citation>
    <scope>NUCLEOTIDE SEQUENCE</scope>
    <source>
        <strain evidence="2">WJC10195</strain>
    </source>
</reference>
<proteinExistence type="predicted"/>